<evidence type="ECO:0000256" key="7">
    <source>
        <dbReference type="RuleBase" id="RU363032"/>
    </source>
</evidence>
<feature type="transmembrane region" description="Helical" evidence="7">
    <location>
        <begin position="113"/>
        <end position="133"/>
    </location>
</feature>
<accession>A0A174D8W4</accession>
<dbReference type="InterPro" id="IPR000515">
    <property type="entry name" value="MetI-like"/>
</dbReference>
<dbReference type="PANTHER" id="PTHR43005:SF1">
    <property type="entry name" value="SPERMIDINE_PUTRESCINE TRANSPORT SYSTEM PERMEASE PROTEIN"/>
    <property type="match status" value="1"/>
</dbReference>
<feature type="domain" description="ABC transmembrane type-1" evidence="8">
    <location>
        <begin position="76"/>
        <end position="289"/>
    </location>
</feature>
<comment type="similarity">
    <text evidence="7">Belongs to the binding-protein-dependent transport system permease family.</text>
</comment>
<keyword evidence="3" id="KW-1003">Cell membrane</keyword>
<keyword evidence="4 7" id="KW-0812">Transmembrane</keyword>
<comment type="subcellular location">
    <subcellularLocation>
        <location evidence="1 7">Cell membrane</location>
        <topology evidence="1 7">Multi-pass membrane protein</topology>
    </subcellularLocation>
</comment>
<feature type="transmembrane region" description="Helical" evidence="7">
    <location>
        <begin position="80"/>
        <end position="101"/>
    </location>
</feature>
<protein>
    <submittedName>
        <fullName evidence="9">Inner membrane ABC transporter permease protein ycjO</fullName>
    </submittedName>
</protein>
<evidence type="ECO:0000256" key="3">
    <source>
        <dbReference type="ARBA" id="ARBA00022475"/>
    </source>
</evidence>
<dbReference type="Pfam" id="PF00528">
    <property type="entry name" value="BPD_transp_1"/>
    <property type="match status" value="1"/>
</dbReference>
<dbReference type="RefSeq" id="WP_055152433.1">
    <property type="nucleotide sequence ID" value="NZ_CYZU01000011.1"/>
</dbReference>
<evidence type="ECO:0000259" key="8">
    <source>
        <dbReference type="PROSITE" id="PS50928"/>
    </source>
</evidence>
<reference evidence="9 10" key="1">
    <citation type="submission" date="2015-09" db="EMBL/GenBank/DDBJ databases">
        <authorList>
            <consortium name="Pathogen Informatics"/>
        </authorList>
    </citation>
    <scope>NUCLEOTIDE SEQUENCE [LARGE SCALE GENOMIC DNA]</scope>
    <source>
        <strain evidence="9 10">2789STDY5834876</strain>
    </source>
</reference>
<evidence type="ECO:0000256" key="6">
    <source>
        <dbReference type="ARBA" id="ARBA00023136"/>
    </source>
</evidence>
<keyword evidence="5 7" id="KW-1133">Transmembrane helix</keyword>
<dbReference type="AlphaFoldDB" id="A0A174D8W4"/>
<dbReference type="OrthoDB" id="9761387at2"/>
<keyword evidence="6 7" id="KW-0472">Membrane</keyword>
<gene>
    <name evidence="9" type="primary">ycjO_2</name>
    <name evidence="9" type="ORF">ERS852491_01555</name>
</gene>
<keyword evidence="2 7" id="KW-0813">Transport</keyword>
<feature type="transmembrane region" description="Helical" evidence="7">
    <location>
        <begin position="21"/>
        <end position="39"/>
    </location>
</feature>
<dbReference type="Proteomes" id="UP000095544">
    <property type="component" value="Unassembled WGS sequence"/>
</dbReference>
<dbReference type="EMBL" id="CYZU01000011">
    <property type="protein sequence ID" value="CUO20438.1"/>
    <property type="molecule type" value="Genomic_DNA"/>
</dbReference>
<feature type="transmembrane region" description="Helical" evidence="7">
    <location>
        <begin position="161"/>
        <end position="187"/>
    </location>
</feature>
<dbReference type="GO" id="GO:0005886">
    <property type="term" value="C:plasma membrane"/>
    <property type="evidence" value="ECO:0007669"/>
    <property type="project" value="UniProtKB-SubCell"/>
</dbReference>
<evidence type="ECO:0000256" key="4">
    <source>
        <dbReference type="ARBA" id="ARBA00022692"/>
    </source>
</evidence>
<dbReference type="PANTHER" id="PTHR43005">
    <property type="entry name" value="BLR7065 PROTEIN"/>
    <property type="match status" value="1"/>
</dbReference>
<dbReference type="CDD" id="cd06261">
    <property type="entry name" value="TM_PBP2"/>
    <property type="match status" value="1"/>
</dbReference>
<evidence type="ECO:0000256" key="2">
    <source>
        <dbReference type="ARBA" id="ARBA00022448"/>
    </source>
</evidence>
<organism evidence="9 10">
    <name type="scientific">Faecalicatena contorta</name>
    <dbReference type="NCBI Taxonomy" id="39482"/>
    <lineage>
        <taxon>Bacteria</taxon>
        <taxon>Bacillati</taxon>
        <taxon>Bacillota</taxon>
        <taxon>Clostridia</taxon>
        <taxon>Lachnospirales</taxon>
        <taxon>Lachnospiraceae</taxon>
        <taxon>Faecalicatena</taxon>
    </lineage>
</organism>
<evidence type="ECO:0000313" key="10">
    <source>
        <dbReference type="Proteomes" id="UP000095544"/>
    </source>
</evidence>
<dbReference type="Gene3D" id="1.10.3720.10">
    <property type="entry name" value="MetI-like"/>
    <property type="match status" value="1"/>
</dbReference>
<evidence type="ECO:0000256" key="5">
    <source>
        <dbReference type="ARBA" id="ARBA00022989"/>
    </source>
</evidence>
<dbReference type="STRING" id="39482.ERS852491_01555"/>
<dbReference type="SUPFAM" id="SSF161098">
    <property type="entry name" value="MetI-like"/>
    <property type="match status" value="1"/>
</dbReference>
<evidence type="ECO:0000256" key="1">
    <source>
        <dbReference type="ARBA" id="ARBA00004651"/>
    </source>
</evidence>
<sequence>MKHRKQKKLTNYTTLAVRFHLPTFITLTLITLVPLLYTLKISFFDYQLSNPGSEHTFVGLKNYIALFQDPELMNSMGKTFIFMFFAVVLEVIIGVALAMALNSIPACRKLFTSLTLIPMMVAPLVIGLMFSFFTNPQFGLYVWLVEKLHLPLPTVLTDNSFTAMVIVIIMDVWEWAPYLGLTFLAGLQAISGEFYEAADVDGAGKWQTFRYVTLPLMKPVLAVSILLRAMETFKEFDKPYILTGGGPGNATEVIDIYTYRQAFTAFKFSYAAAICVVLFIILVVCGMVYQRIAMGGED</sequence>
<dbReference type="GO" id="GO:0055085">
    <property type="term" value="P:transmembrane transport"/>
    <property type="evidence" value="ECO:0007669"/>
    <property type="project" value="InterPro"/>
</dbReference>
<feature type="transmembrane region" description="Helical" evidence="7">
    <location>
        <begin position="268"/>
        <end position="289"/>
    </location>
</feature>
<dbReference type="InterPro" id="IPR035906">
    <property type="entry name" value="MetI-like_sf"/>
</dbReference>
<name>A0A174D8W4_9FIRM</name>
<proteinExistence type="inferred from homology"/>
<evidence type="ECO:0000313" key="9">
    <source>
        <dbReference type="EMBL" id="CUO20438.1"/>
    </source>
</evidence>
<dbReference type="PROSITE" id="PS50928">
    <property type="entry name" value="ABC_TM1"/>
    <property type="match status" value="1"/>
</dbReference>